<protein>
    <submittedName>
        <fullName evidence="1">Uncharacterized protein</fullName>
    </submittedName>
</protein>
<organism evidence="1">
    <name type="scientific">Siphoviridae sp. ctPrm3</name>
    <dbReference type="NCBI Taxonomy" id="2827864"/>
    <lineage>
        <taxon>Viruses</taxon>
        <taxon>Duplodnaviria</taxon>
        <taxon>Heunggongvirae</taxon>
        <taxon>Uroviricota</taxon>
        <taxon>Caudoviricetes</taxon>
    </lineage>
</organism>
<sequence>MAYDVDYDFEFDEDEFGTAMMPNGVKWRGNLCLLPNGRYLPPGNYRTEDGGDIIYEPPELSPYAEMLSQFR</sequence>
<accession>A0A8S5TPB5</accession>
<dbReference type="EMBL" id="BK032870">
    <property type="protein sequence ID" value="DAF64960.1"/>
    <property type="molecule type" value="Genomic_DNA"/>
</dbReference>
<evidence type="ECO:0000313" key="1">
    <source>
        <dbReference type="EMBL" id="DAF64960.1"/>
    </source>
</evidence>
<reference evidence="1" key="1">
    <citation type="journal article" date="2021" name="Proc. Natl. Acad. Sci. U.S.A.">
        <title>A Catalog of Tens of Thousands of Viruses from Human Metagenomes Reveals Hidden Associations with Chronic Diseases.</title>
        <authorList>
            <person name="Tisza M.J."/>
            <person name="Buck C.B."/>
        </authorList>
    </citation>
    <scope>NUCLEOTIDE SEQUENCE</scope>
    <source>
        <strain evidence="1">CtPrm3</strain>
    </source>
</reference>
<name>A0A8S5TPB5_9CAUD</name>
<proteinExistence type="predicted"/>